<dbReference type="OMA" id="HAYENVV"/>
<keyword evidence="1" id="KW-1133">Transmembrane helix</keyword>
<organism evidence="3 4">
    <name type="scientific">Babesia bovis</name>
    <dbReference type="NCBI Taxonomy" id="5865"/>
    <lineage>
        <taxon>Eukaryota</taxon>
        <taxon>Sar</taxon>
        <taxon>Alveolata</taxon>
        <taxon>Apicomplexa</taxon>
        <taxon>Aconoidasida</taxon>
        <taxon>Piroplasmida</taxon>
        <taxon>Babesiidae</taxon>
        <taxon>Babesia</taxon>
    </lineage>
</organism>
<reference evidence="4" key="4">
    <citation type="journal article" date="2020" name="Data Brief">
        <title>Transcriptome dataset of Babesia bovis life stages within vertebrate and invertebrate hosts.</title>
        <authorList>
            <person name="Ueti M.W."/>
            <person name="Johnson W.C."/>
            <person name="Kappmeyer L.S."/>
            <person name="Herndon D.R."/>
            <person name="Mousel M.R."/>
            <person name="Reif K.E."/>
            <person name="Taus N.S."/>
            <person name="Ifeonu O.O."/>
            <person name="Silva J.C."/>
            <person name="Suarez C.E."/>
            <person name="Brayton K.A."/>
        </authorList>
    </citation>
    <scope>NUCLEOTIDE SEQUENCE [LARGE SCALE GENOMIC DNA]</scope>
</reference>
<dbReference type="InterPro" id="IPR004891">
    <property type="entry name" value="Mercury-R_MerC"/>
</dbReference>
<dbReference type="GO" id="GO:0015097">
    <property type="term" value="F:mercury ion transmembrane transporter activity"/>
    <property type="evidence" value="ECO:0007669"/>
    <property type="project" value="InterPro"/>
</dbReference>
<gene>
    <name evidence="2 3" type="ORF">BBOV_III004600</name>
</gene>
<dbReference type="Pfam" id="PF03203">
    <property type="entry name" value="MerC"/>
    <property type="match status" value="1"/>
</dbReference>
<dbReference type="AlphaFoldDB" id="A7AN89"/>
<dbReference type="Proteomes" id="UP000002173">
    <property type="component" value="Unassembled WGS sequence"/>
</dbReference>
<reference evidence="4" key="5">
    <citation type="journal article" date="2021" name="Int. J. Parasitol.">
        <title>Comparative analysis of gene expression between Babesia bovis blood stages and kinetes allowed by improved genome annotation.</title>
        <authorList>
            <person name="Ueti M.W."/>
            <person name="Johnson W.C."/>
            <person name="Kappmeyer L.S."/>
            <person name="Herndon D.R."/>
            <person name="Mousel M.R."/>
            <person name="Reif K.E."/>
            <person name="Taus N.S."/>
            <person name="Ifeonu O.O."/>
            <person name="Silva J.C."/>
            <person name="Suarez C.E."/>
            <person name="Brayton K.A."/>
        </authorList>
    </citation>
    <scope>NUCLEOTIDE SEQUENCE [LARGE SCALE GENOMIC DNA]</scope>
</reference>
<feature type="transmembrane region" description="Helical" evidence="1">
    <location>
        <begin position="67"/>
        <end position="89"/>
    </location>
</feature>
<dbReference type="EMBL" id="AAXT01000001">
    <property type="protein sequence ID" value="EDO08023.1"/>
    <property type="molecule type" value="Genomic_DNA"/>
</dbReference>
<reference evidence="2" key="3">
    <citation type="journal article" date="2014" name="BMC Genomics">
        <title>The Babesia bovis gene and promoter model: an update from full-length EST analysis.</title>
        <authorList>
            <person name="Yamagishi J."/>
            <person name="Wakaguri H."/>
            <person name="Yokoyama N."/>
            <person name="Yamashita R."/>
            <person name="Suzuki Y."/>
            <person name="Xuan X."/>
            <person name="Igarashi I."/>
        </authorList>
    </citation>
    <scope>NUCLEOTIDE SEQUENCE</scope>
    <source>
        <strain evidence="2">Texas</strain>
    </source>
</reference>
<proteinExistence type="evidence at transcript level"/>
<reference evidence="3 4" key="1">
    <citation type="journal article" date="2007" name="PLoS Pathog.">
        <title>Genome sequence of Babesia bovis and comparative analysis of apicomplexan hemoprotozoa.</title>
        <authorList>
            <person name="Brayton K.A."/>
            <person name="Lau A.O.T."/>
            <person name="Herndon D.R."/>
            <person name="Hannick L."/>
            <person name="Kappmeyer L.S."/>
            <person name="Berens S.J."/>
            <person name="Bidwell S.L."/>
            <person name="Brown W.C."/>
            <person name="Crabtree J."/>
            <person name="Fadrosh D."/>
            <person name="Feldblum T."/>
            <person name="Forberger H.A."/>
            <person name="Haas B.J."/>
            <person name="Howell J.M."/>
            <person name="Khouri H."/>
            <person name="Koo H."/>
            <person name="Mann D.J."/>
            <person name="Norimine J."/>
            <person name="Paulsen I.T."/>
            <person name="Radune D."/>
            <person name="Ren Q."/>
            <person name="Smith R.K. Jr."/>
            <person name="Suarez C.E."/>
            <person name="White O."/>
            <person name="Wortman J.R."/>
            <person name="Knowles D.P. Jr."/>
            <person name="McElwain T.F."/>
            <person name="Nene V.M."/>
        </authorList>
    </citation>
    <scope>NUCLEOTIDE SEQUENCE [LARGE SCALE GENOMIC DNA]</scope>
    <source>
        <strain evidence="3">T2Bo</strain>
    </source>
</reference>
<dbReference type="VEuPathDB" id="PiroplasmaDB:BBOV_III004600"/>
<dbReference type="GeneID" id="5479840"/>
<feature type="transmembrane region" description="Helical" evidence="1">
    <location>
        <begin position="96"/>
        <end position="118"/>
    </location>
</feature>
<protein>
    <recommendedName>
        <fullName evidence="5">MerC domain-containing protein</fullName>
    </recommendedName>
</protein>
<sequence>MEGLDLNSLVLSENPHIEVKSRLYKVWEFLLNYAALLCLLDCIVLPALIALFGVLDIFNGLNAYKTSFHIIEVVCVVILGTLAIVVNYRKGGKVKFVAIGISGIILVVISHFVASGWIETVLSLTGCGMLLASNQLSRRGHSCHHCHLPVSI</sequence>
<accession>A7AN89</accession>
<dbReference type="RefSeq" id="XP_001611591.1">
    <property type="nucleotide sequence ID" value="XM_001611541.1"/>
</dbReference>
<dbReference type="eggNOG" id="ENOG502QXJM">
    <property type="taxonomic scope" value="Eukaryota"/>
</dbReference>
<evidence type="ECO:0000313" key="3">
    <source>
        <dbReference type="EMBL" id="EDO08023.1"/>
    </source>
</evidence>
<evidence type="ECO:0008006" key="5">
    <source>
        <dbReference type="Google" id="ProtNLM"/>
    </source>
</evidence>
<evidence type="ECO:0000313" key="4">
    <source>
        <dbReference type="Proteomes" id="UP000002173"/>
    </source>
</evidence>
<keyword evidence="1" id="KW-0812">Transmembrane</keyword>
<evidence type="ECO:0000313" key="2">
    <source>
        <dbReference type="EMBL" id="BAN65735.1"/>
    </source>
</evidence>
<evidence type="ECO:0000256" key="1">
    <source>
        <dbReference type="SAM" id="Phobius"/>
    </source>
</evidence>
<dbReference type="EMBL" id="AK441941">
    <property type="protein sequence ID" value="BAN65735.1"/>
    <property type="molecule type" value="mRNA"/>
</dbReference>
<dbReference type="KEGG" id="bbo:BBOV_III004600"/>
<keyword evidence="4" id="KW-1185">Reference proteome</keyword>
<name>A7AN89_BABBO</name>
<keyword evidence="1" id="KW-0472">Membrane</keyword>
<dbReference type="GO" id="GO:0016020">
    <property type="term" value="C:membrane"/>
    <property type="evidence" value="ECO:0007669"/>
    <property type="project" value="InterPro"/>
</dbReference>
<reference evidence="3" key="2">
    <citation type="submission" date="2007-08" db="EMBL/GenBank/DDBJ databases">
        <authorList>
            <person name="Nene V."/>
        </authorList>
    </citation>
    <scope>NUCLEOTIDE SEQUENCE</scope>
    <source>
        <strain evidence="3">T2Bo</strain>
    </source>
</reference>
<feature type="transmembrane region" description="Helical" evidence="1">
    <location>
        <begin position="30"/>
        <end position="55"/>
    </location>
</feature>